<evidence type="ECO:0000313" key="3">
    <source>
        <dbReference type="Proteomes" id="UP000646211"/>
    </source>
</evidence>
<feature type="domain" description="RiboL-PSP-HEPN" evidence="1">
    <location>
        <begin position="12"/>
        <end position="194"/>
    </location>
</feature>
<dbReference type="EMBL" id="JADHEC010000015">
    <property type="protein sequence ID" value="MBF2708604.1"/>
    <property type="molecule type" value="Genomic_DNA"/>
</dbReference>
<comment type="caution">
    <text evidence="2">The sequence shown here is derived from an EMBL/GenBank/DDBJ whole genome shotgun (WGS) entry which is preliminary data.</text>
</comment>
<sequence length="196" mass="22957">MDNTIHKESYINQLNKLIEIIETSNNRMISSEPDVFFIENSNFFTKSFLVIMCAYLESYLKDALMVVIDETNLKLSQRNIPHNLIKWSLNIDKDFKDSDSKIEPLKIKIKKKELDDYISGSPFRTRDLFKKFGIILNQDSIFLNQKDRINNIVLKRNRIVHHNDDASDISNADLIENIEVLSEYITNLDKLICNQI</sequence>
<dbReference type="AlphaFoldDB" id="A0A930Y0M7"/>
<dbReference type="RefSeq" id="WP_194311858.1">
    <property type="nucleotide sequence ID" value="NZ_JADHEC010000015.1"/>
</dbReference>
<dbReference type="Proteomes" id="UP000646211">
    <property type="component" value="Unassembled WGS sequence"/>
</dbReference>
<reference evidence="2" key="1">
    <citation type="submission" date="2020-11" db="EMBL/GenBank/DDBJ databases">
        <title>Genome of Flavobacterium soyangense.</title>
        <authorList>
            <person name="Liu Q."/>
            <person name="Xin Y.-H."/>
        </authorList>
    </citation>
    <scope>NUCLEOTIDE SEQUENCE</scope>
    <source>
        <strain evidence="2">CGMCC 1.13493</strain>
    </source>
</reference>
<dbReference type="InterPro" id="IPR041519">
    <property type="entry name" value="HEPN_RiboL-PSP"/>
</dbReference>
<keyword evidence="3" id="KW-1185">Reference proteome</keyword>
<evidence type="ECO:0000259" key="1">
    <source>
        <dbReference type="Pfam" id="PF18735"/>
    </source>
</evidence>
<protein>
    <recommendedName>
        <fullName evidence="1">RiboL-PSP-HEPN domain-containing protein</fullName>
    </recommendedName>
</protein>
<proteinExistence type="predicted"/>
<gene>
    <name evidence="2" type="ORF">IR213_08385</name>
</gene>
<organism evidence="2 3">
    <name type="scientific">Flavobacterium soyangense</name>
    <dbReference type="NCBI Taxonomy" id="2023265"/>
    <lineage>
        <taxon>Bacteria</taxon>
        <taxon>Pseudomonadati</taxon>
        <taxon>Bacteroidota</taxon>
        <taxon>Flavobacteriia</taxon>
        <taxon>Flavobacteriales</taxon>
        <taxon>Flavobacteriaceae</taxon>
        <taxon>Flavobacterium</taxon>
    </lineage>
</organism>
<accession>A0A930Y0M7</accession>
<dbReference type="Pfam" id="PF18735">
    <property type="entry name" value="HEPN_RiboL-PSP"/>
    <property type="match status" value="1"/>
</dbReference>
<evidence type="ECO:0000313" key="2">
    <source>
        <dbReference type="EMBL" id="MBF2708604.1"/>
    </source>
</evidence>
<name>A0A930Y0M7_9FLAO</name>